<dbReference type="SUPFAM" id="SSF52151">
    <property type="entry name" value="FabD/lysophospholipase-like"/>
    <property type="match status" value="1"/>
</dbReference>
<keyword evidence="3" id="KW-0378">Hydrolase</keyword>
<dbReference type="RefSeq" id="WP_379878691.1">
    <property type="nucleotide sequence ID" value="NZ_JBHUIP010000016.1"/>
</dbReference>
<dbReference type="InterPro" id="IPR002641">
    <property type="entry name" value="PNPLA_dom"/>
</dbReference>
<evidence type="ECO:0000256" key="1">
    <source>
        <dbReference type="ARBA" id="ARBA00010240"/>
    </source>
</evidence>
<dbReference type="InterPro" id="IPR016035">
    <property type="entry name" value="Acyl_Trfase/lysoPLipase"/>
</dbReference>
<evidence type="ECO:0000313" key="6">
    <source>
        <dbReference type="Proteomes" id="UP001597295"/>
    </source>
</evidence>
<evidence type="ECO:0000256" key="2">
    <source>
        <dbReference type="ARBA" id="ARBA00023098"/>
    </source>
</evidence>
<evidence type="ECO:0000259" key="4">
    <source>
        <dbReference type="PROSITE" id="PS51635"/>
    </source>
</evidence>
<feature type="domain" description="PNPLA" evidence="4">
    <location>
        <begin position="8"/>
        <end position="207"/>
    </location>
</feature>
<keyword evidence="6" id="KW-1185">Reference proteome</keyword>
<dbReference type="Gene3D" id="3.40.1090.10">
    <property type="entry name" value="Cytosolic phospholipase A2 catalytic domain"/>
    <property type="match status" value="1"/>
</dbReference>
<accession>A0ABW5DZK4</accession>
<evidence type="ECO:0000256" key="3">
    <source>
        <dbReference type="PROSITE-ProRule" id="PRU01161"/>
    </source>
</evidence>
<keyword evidence="2 3" id="KW-0443">Lipid metabolism</keyword>
<keyword evidence="3" id="KW-0442">Lipid degradation</keyword>
<dbReference type="PANTHER" id="PTHR32176:SF92">
    <property type="entry name" value="XYLOSE ISOMERASE"/>
    <property type="match status" value="1"/>
</dbReference>
<comment type="caution">
    <text evidence="5">The sequence shown here is derived from an EMBL/GenBank/DDBJ whole genome shotgun (WGS) entry which is preliminary data.</text>
</comment>
<dbReference type="Proteomes" id="UP001597295">
    <property type="component" value="Unassembled WGS sequence"/>
</dbReference>
<proteinExistence type="inferred from homology"/>
<organism evidence="5 6">
    <name type="scientific">Lacibacterium aquatile</name>
    <dbReference type="NCBI Taxonomy" id="1168082"/>
    <lineage>
        <taxon>Bacteria</taxon>
        <taxon>Pseudomonadati</taxon>
        <taxon>Pseudomonadota</taxon>
        <taxon>Alphaproteobacteria</taxon>
        <taxon>Rhodospirillales</taxon>
        <taxon>Rhodospirillaceae</taxon>
    </lineage>
</organism>
<evidence type="ECO:0000313" key="5">
    <source>
        <dbReference type="EMBL" id="MFD2265396.1"/>
    </source>
</evidence>
<comment type="caution">
    <text evidence="3">Lacks conserved residue(s) required for the propagation of feature annotation.</text>
</comment>
<feature type="short sequence motif" description="GXSXG" evidence="3">
    <location>
        <begin position="44"/>
        <end position="48"/>
    </location>
</feature>
<dbReference type="EMBL" id="JBHUIP010000016">
    <property type="protein sequence ID" value="MFD2265396.1"/>
    <property type="molecule type" value="Genomic_DNA"/>
</dbReference>
<name>A0ABW5DZK4_9PROT</name>
<comment type="similarity">
    <text evidence="1">Belongs to the patatin family.</text>
</comment>
<dbReference type="Pfam" id="PF01734">
    <property type="entry name" value="Patatin"/>
    <property type="match status" value="1"/>
</dbReference>
<sequence>MGGYARLLCIDGGGIRGVIPASALVALEERLGAPIASGFDLVVGTSTGGIIAAGLTRPGTPMTSAEMLEFYRKDGPRIFDRSFWKTVRTAGGAIDEKYDAAVLESVMEDCFGQTRLSESGPAELLITAYDIEARAPVFFKSWRARGRGIGGGGPPVESYDFLLKDICRATCAAPTYFEPALIENRAATPHALIDGSVVAANPTMCAIASAHRLFPGANGLLVLSIGTGQRQDPISYEKARHWGLMGWARPISDVILDAVSATVDYQAAEIVGDTYFRLQIPLHPDGEMAVEEEMRLDNAHPRNIARLEAAAARMLTERASVIERFCDLHRALPRFSMSWMDDGRFGPSGGIF</sequence>
<feature type="active site" description="Nucleophile" evidence="3">
    <location>
        <position position="46"/>
    </location>
</feature>
<gene>
    <name evidence="5" type="ORF">ACFSM5_21010</name>
</gene>
<feature type="short sequence motif" description="GXGXXG" evidence="3">
    <location>
        <begin position="12"/>
        <end position="17"/>
    </location>
</feature>
<reference evidence="6" key="1">
    <citation type="journal article" date="2019" name="Int. J. Syst. Evol. Microbiol.">
        <title>The Global Catalogue of Microorganisms (GCM) 10K type strain sequencing project: providing services to taxonomists for standard genome sequencing and annotation.</title>
        <authorList>
            <consortium name="The Broad Institute Genomics Platform"/>
            <consortium name="The Broad Institute Genome Sequencing Center for Infectious Disease"/>
            <person name="Wu L."/>
            <person name="Ma J."/>
        </authorList>
    </citation>
    <scope>NUCLEOTIDE SEQUENCE [LARGE SCALE GENOMIC DNA]</scope>
    <source>
        <strain evidence="6">CGMCC 1.19062</strain>
    </source>
</reference>
<protein>
    <submittedName>
        <fullName evidence="5">Patatin-like phospholipase family protein</fullName>
    </submittedName>
</protein>
<dbReference type="PANTHER" id="PTHR32176">
    <property type="entry name" value="XYLOSE ISOMERASE"/>
    <property type="match status" value="1"/>
</dbReference>
<dbReference type="PROSITE" id="PS51635">
    <property type="entry name" value="PNPLA"/>
    <property type="match status" value="1"/>
</dbReference>
<feature type="active site" description="Proton acceptor" evidence="3">
    <location>
        <position position="194"/>
    </location>
</feature>